<name>A0A1S4AWK4_TOBAC</name>
<evidence type="ECO:0000256" key="1">
    <source>
        <dbReference type="SAM" id="MobiDB-lite"/>
    </source>
</evidence>
<dbReference type="CDD" id="cd00303">
    <property type="entry name" value="retropepsin_like"/>
    <property type="match status" value="1"/>
</dbReference>
<dbReference type="Gene3D" id="2.40.70.10">
    <property type="entry name" value="Acid Proteases"/>
    <property type="match status" value="1"/>
</dbReference>
<feature type="compositionally biased region" description="Basic and acidic residues" evidence="1">
    <location>
        <begin position="104"/>
        <end position="138"/>
    </location>
</feature>
<dbReference type="KEGG" id="nta:107801994"/>
<reference evidence="2" key="1">
    <citation type="submission" date="2025-08" db="UniProtKB">
        <authorList>
            <consortium name="RefSeq"/>
        </authorList>
    </citation>
    <scope>IDENTIFICATION</scope>
</reference>
<sequence>MRQHHPPQSNQSSMEDLIKAFIIKTDKRLDTNGSSIRKLGTALRNLERQVGKLANLLSENVPGTLPTNIERNLKETINILSLRNGKVLQDLLVAENNELMENQVKNEGEQKSDKYRKNEVRAEQEDDLKRKNKSEVPTRKKKEKQRNSVQKAKSERDIDFQAYSAISQNKLLQKCGDRGSFNIPYSLGSTKFSKSLCDSGASINLMTLSIFRKLEGQIGEIRSIHVSLQLADQTTIIPEGIVEDILVRVDKFMFPMDFITVNMEENIEVPLTLGRPFLATGRTILDIQERKLMLRVGEEKVNFQIKGSMGP</sequence>
<dbReference type="PANTHER" id="PTHR33067:SF31">
    <property type="entry name" value="RNA-DIRECTED DNA POLYMERASE"/>
    <property type="match status" value="1"/>
</dbReference>
<feature type="region of interest" description="Disordered" evidence="1">
    <location>
        <begin position="103"/>
        <end position="155"/>
    </location>
</feature>
<accession>A0A1S4AWK4</accession>
<proteinExistence type="predicted"/>
<dbReference type="PANTHER" id="PTHR33067">
    <property type="entry name" value="RNA-DIRECTED DNA POLYMERASE-RELATED"/>
    <property type="match status" value="1"/>
</dbReference>
<protein>
    <submittedName>
        <fullName evidence="2">Uncharacterized protein</fullName>
    </submittedName>
</protein>
<evidence type="ECO:0000313" key="2">
    <source>
        <dbReference type="RefSeq" id="XP_016480913.1"/>
    </source>
</evidence>
<dbReference type="InterPro" id="IPR021109">
    <property type="entry name" value="Peptidase_aspartic_dom_sf"/>
</dbReference>
<gene>
    <name evidence="2" type="primary">LOC107801994</name>
</gene>
<organism evidence="2">
    <name type="scientific">Nicotiana tabacum</name>
    <name type="common">Common tobacco</name>
    <dbReference type="NCBI Taxonomy" id="4097"/>
    <lineage>
        <taxon>Eukaryota</taxon>
        <taxon>Viridiplantae</taxon>
        <taxon>Streptophyta</taxon>
        <taxon>Embryophyta</taxon>
        <taxon>Tracheophyta</taxon>
        <taxon>Spermatophyta</taxon>
        <taxon>Magnoliopsida</taxon>
        <taxon>eudicotyledons</taxon>
        <taxon>Gunneridae</taxon>
        <taxon>Pentapetalae</taxon>
        <taxon>asterids</taxon>
        <taxon>lamiids</taxon>
        <taxon>Solanales</taxon>
        <taxon>Solanaceae</taxon>
        <taxon>Nicotianoideae</taxon>
        <taxon>Nicotianeae</taxon>
        <taxon>Nicotiana</taxon>
    </lineage>
</organism>
<dbReference type="AlphaFoldDB" id="A0A1S4AWK4"/>
<dbReference type="RefSeq" id="XP_016480913.1">
    <property type="nucleotide sequence ID" value="XM_016625427.1"/>
</dbReference>
<dbReference type="PaxDb" id="4097-A0A1S4AWK4"/>
<dbReference type="OrthoDB" id="1738562at2759"/>